<keyword evidence="2" id="KW-0645">Protease</keyword>
<dbReference type="PROSITE" id="PS51767">
    <property type="entry name" value="PEPTIDASE_A1"/>
    <property type="match status" value="1"/>
</dbReference>
<dbReference type="InterPro" id="IPR021109">
    <property type="entry name" value="Peptidase_aspartic_dom_sf"/>
</dbReference>
<dbReference type="PANTHER" id="PTHR47967:SF57">
    <property type="entry name" value="PEPTIDASE A1 DOMAIN-CONTAINING PROTEIN"/>
    <property type="match status" value="1"/>
</dbReference>
<reference evidence="6 7" key="1">
    <citation type="journal article" date="2019" name="Sci. Rep.">
        <title>A high-quality genome of Eragrostis curvula grass provides insights into Poaceae evolution and supports new strategies to enhance forage quality.</title>
        <authorList>
            <person name="Carballo J."/>
            <person name="Santos B.A.C.M."/>
            <person name="Zappacosta D."/>
            <person name="Garbus I."/>
            <person name="Selva J.P."/>
            <person name="Gallo C.A."/>
            <person name="Diaz A."/>
            <person name="Albertini E."/>
            <person name="Caccamo M."/>
            <person name="Echenique V."/>
        </authorList>
    </citation>
    <scope>NUCLEOTIDE SEQUENCE [LARGE SCALE GENOMIC DNA]</scope>
    <source>
        <strain evidence="7">cv. Victoria</strain>
        <tissue evidence="6">Leaf</tissue>
    </source>
</reference>
<organism evidence="6 7">
    <name type="scientific">Eragrostis curvula</name>
    <name type="common">weeping love grass</name>
    <dbReference type="NCBI Taxonomy" id="38414"/>
    <lineage>
        <taxon>Eukaryota</taxon>
        <taxon>Viridiplantae</taxon>
        <taxon>Streptophyta</taxon>
        <taxon>Embryophyta</taxon>
        <taxon>Tracheophyta</taxon>
        <taxon>Spermatophyta</taxon>
        <taxon>Magnoliopsida</taxon>
        <taxon>Liliopsida</taxon>
        <taxon>Poales</taxon>
        <taxon>Poaceae</taxon>
        <taxon>PACMAD clade</taxon>
        <taxon>Chloridoideae</taxon>
        <taxon>Eragrostideae</taxon>
        <taxon>Eragrostidinae</taxon>
        <taxon>Eragrostis</taxon>
    </lineage>
</organism>
<evidence type="ECO:0000313" key="6">
    <source>
        <dbReference type="EMBL" id="TVU01942.1"/>
    </source>
</evidence>
<dbReference type="GO" id="GO:0008233">
    <property type="term" value="F:peptidase activity"/>
    <property type="evidence" value="ECO:0007669"/>
    <property type="project" value="UniProtKB-KW"/>
</dbReference>
<gene>
    <name evidence="6" type="ORF">EJB05_52591</name>
</gene>
<dbReference type="GO" id="GO:0006508">
    <property type="term" value="P:proteolysis"/>
    <property type="evidence" value="ECO:0007669"/>
    <property type="project" value="UniProtKB-KW"/>
</dbReference>
<evidence type="ECO:0000256" key="2">
    <source>
        <dbReference type="ARBA" id="ARBA00022670"/>
    </source>
</evidence>
<name>A0A5J9SSD3_9POAL</name>
<accession>A0A5J9SSD3</accession>
<dbReference type="Proteomes" id="UP000324897">
    <property type="component" value="Unassembled WGS sequence"/>
</dbReference>
<keyword evidence="3" id="KW-0378">Hydrolase</keyword>
<feature type="region of interest" description="Disordered" evidence="4">
    <location>
        <begin position="1"/>
        <end position="20"/>
    </location>
</feature>
<dbReference type="InterPro" id="IPR051708">
    <property type="entry name" value="Plant_Aspart_Prot_A1"/>
</dbReference>
<dbReference type="Gramene" id="TVU01942">
    <property type="protein sequence ID" value="TVU01942"/>
    <property type="gene ID" value="EJB05_52591"/>
</dbReference>
<dbReference type="Pfam" id="PF14541">
    <property type="entry name" value="TAXi_C"/>
    <property type="match status" value="1"/>
</dbReference>
<dbReference type="EMBL" id="RWGY01000366">
    <property type="protein sequence ID" value="TVU01942.1"/>
    <property type="molecule type" value="Genomic_DNA"/>
</dbReference>
<dbReference type="OrthoDB" id="630709at2759"/>
<evidence type="ECO:0000313" key="7">
    <source>
        <dbReference type="Proteomes" id="UP000324897"/>
    </source>
</evidence>
<feature type="compositionally biased region" description="Pro residues" evidence="4">
    <location>
        <begin position="10"/>
        <end position="19"/>
    </location>
</feature>
<proteinExistence type="inferred from homology"/>
<dbReference type="AlphaFoldDB" id="A0A5J9SSD3"/>
<dbReference type="InterPro" id="IPR032861">
    <property type="entry name" value="TAXi_N"/>
</dbReference>
<evidence type="ECO:0000259" key="5">
    <source>
        <dbReference type="PROSITE" id="PS51767"/>
    </source>
</evidence>
<dbReference type="SUPFAM" id="SSF50630">
    <property type="entry name" value="Acid proteases"/>
    <property type="match status" value="1"/>
</dbReference>
<feature type="non-terminal residue" evidence="6">
    <location>
        <position position="1"/>
    </location>
</feature>
<sequence length="450" mass="50023">MARLIEQEPGAPPAAPPPSTILAKERKKSCHAVLDSEEYNHTVNKDGGIEFPVFHRNHLCARSFGAAGEMDQTMGTSINVIGDSSVNSFAFLMPIVLGPPPIMNLVAFDTGSTLPWVQCRPCTVKCHDQLPKAGQIFDPSKSSTFRSVPCLSRDCLELKSTLRLELATCRERENSCLYSLTYGDGWASTVGKVGRDKLLIGHDEALIFELMFGCSLDTVYSDYEAGIIGFGSSKFSFFEQVSTRINYKAFSYCLPSDEAQKGYMILGDYNRGSVDEYTALFPSSGRPTYSLTMNGLIVNGHNLIASSSEMIVDSGSWWTILSPDTFDLLDEVITEALAFLDYQRSYERGSQYICFISRADSLNWRGVHTAFSDWSSLPLVEITFAGTASLTVPAENLFQNNEKHGLCTSFLRGSNNMLPQVLGNRVNAYIWDWRNTIMHPCNRKKWPVED</sequence>
<comment type="similarity">
    <text evidence="1">Belongs to the peptidase A1 family.</text>
</comment>
<evidence type="ECO:0000256" key="3">
    <source>
        <dbReference type="ARBA" id="ARBA00022801"/>
    </source>
</evidence>
<dbReference type="Gene3D" id="2.40.70.10">
    <property type="entry name" value="Acid Proteases"/>
    <property type="match status" value="2"/>
</dbReference>
<dbReference type="InterPro" id="IPR033121">
    <property type="entry name" value="PEPTIDASE_A1"/>
</dbReference>
<dbReference type="Pfam" id="PF14543">
    <property type="entry name" value="TAXi_N"/>
    <property type="match status" value="1"/>
</dbReference>
<dbReference type="InterPro" id="IPR032799">
    <property type="entry name" value="TAXi_C"/>
</dbReference>
<protein>
    <recommendedName>
        <fullName evidence="5">Peptidase A1 domain-containing protein</fullName>
    </recommendedName>
</protein>
<dbReference type="FunFam" id="2.40.70.10:FF:000077">
    <property type="entry name" value="Aspartic proteinase nepenthesin-2"/>
    <property type="match status" value="1"/>
</dbReference>
<dbReference type="PANTHER" id="PTHR47967">
    <property type="entry name" value="OS07G0603500 PROTEIN-RELATED"/>
    <property type="match status" value="1"/>
</dbReference>
<feature type="domain" description="Peptidase A1" evidence="5">
    <location>
        <begin position="91"/>
        <end position="447"/>
    </location>
</feature>
<keyword evidence="7" id="KW-1185">Reference proteome</keyword>
<comment type="caution">
    <text evidence="6">The sequence shown here is derived from an EMBL/GenBank/DDBJ whole genome shotgun (WGS) entry which is preliminary data.</text>
</comment>
<evidence type="ECO:0000256" key="1">
    <source>
        <dbReference type="ARBA" id="ARBA00007447"/>
    </source>
</evidence>
<evidence type="ECO:0000256" key="4">
    <source>
        <dbReference type="SAM" id="MobiDB-lite"/>
    </source>
</evidence>